<dbReference type="CDD" id="cd02440">
    <property type="entry name" value="AdoMet_MTases"/>
    <property type="match status" value="1"/>
</dbReference>
<dbReference type="PANTHER" id="PTHR22809">
    <property type="entry name" value="METHYLTRANSFERASE-RELATED"/>
    <property type="match status" value="1"/>
</dbReference>
<sequence>MFSLPRLPIDEKDEDHNASAIALKASFPKTVGSRQDATGSTDDKVFSPVSTSKIGRRQWNEEIDDPWQYNAWDNVAWDEEQQKYADDLVAKQVASPVSDELQEKFNSAPADYWDTFYLSRKDTFFKDRAWLRNEFPSLADVVKPNSGPVRIAEIGCGPGNTTYPILAANENSELMIYSLDYSKKAIEVLKENPAYDPSRCTGIVWDMSSTELPPSIVPGSLDIAIMIFCFSALHPDEWAQTVRNVYTMLKPGGRVLFRDYARYDLTQLRMKGSRYMQDNLYIRGDGTRVYFFHKGLFCSNKFELIRMTLDRRLLLNRARKLKMYRMWLQVCTDTFLHAKSF</sequence>
<gene>
    <name evidence="6" type="ORF">MELLADRAFT_48489</name>
</gene>
<dbReference type="GO" id="GO:0052735">
    <property type="term" value="F:tRNA (cytidine-3-)-methyltransferase activity"/>
    <property type="evidence" value="ECO:0007669"/>
    <property type="project" value="EnsemblFungi"/>
</dbReference>
<dbReference type="OrthoDB" id="417697at2759"/>
<name>F4RMU2_MELLP</name>
<dbReference type="KEGG" id="mlr:MELLADRAFT_48489"/>
<dbReference type="Gene3D" id="3.40.50.150">
    <property type="entry name" value="Vaccinia Virus protein VP39"/>
    <property type="match status" value="1"/>
</dbReference>
<accession>F4RMU2</accession>
<dbReference type="RefSeq" id="XP_007410558.1">
    <property type="nucleotide sequence ID" value="XM_007410496.1"/>
</dbReference>
<dbReference type="InterPro" id="IPR029063">
    <property type="entry name" value="SAM-dependent_MTases_sf"/>
</dbReference>
<dbReference type="eggNOG" id="KOG2361">
    <property type="taxonomic scope" value="Eukaryota"/>
</dbReference>
<feature type="domain" description="Methyltransferase type 12" evidence="5">
    <location>
        <begin position="153"/>
        <end position="255"/>
    </location>
</feature>
<keyword evidence="7" id="KW-1185">Reference proteome</keyword>
<evidence type="ECO:0000313" key="7">
    <source>
        <dbReference type="Proteomes" id="UP000001072"/>
    </source>
</evidence>
<dbReference type="InterPro" id="IPR026113">
    <property type="entry name" value="METTL2/6/8-like"/>
</dbReference>
<dbReference type="PANTHER" id="PTHR22809:SF11">
    <property type="entry name" value="TRNA N(3)-METHYLCYTIDINE METHYLTRANSFERASE METTL2"/>
    <property type="match status" value="1"/>
</dbReference>
<evidence type="ECO:0000256" key="3">
    <source>
        <dbReference type="ARBA" id="ARBA00022679"/>
    </source>
</evidence>
<dbReference type="Proteomes" id="UP000001072">
    <property type="component" value="Unassembled WGS sequence"/>
</dbReference>
<dbReference type="AlphaFoldDB" id="F4RMU2"/>
<dbReference type="SUPFAM" id="SSF53335">
    <property type="entry name" value="S-adenosyl-L-methionine-dependent methyltransferases"/>
    <property type="match status" value="1"/>
</dbReference>
<dbReference type="Pfam" id="PF08242">
    <property type="entry name" value="Methyltransf_12"/>
    <property type="match status" value="1"/>
</dbReference>
<comment type="similarity">
    <text evidence="1 4">Belongs to the methyltransferase superfamily. METL family.</text>
</comment>
<keyword evidence="3 4" id="KW-0808">Transferase</keyword>
<reference evidence="7" key="1">
    <citation type="journal article" date="2011" name="Proc. Natl. Acad. Sci. U.S.A.">
        <title>Obligate biotrophy features unraveled by the genomic analysis of rust fungi.</title>
        <authorList>
            <person name="Duplessis S."/>
            <person name="Cuomo C.A."/>
            <person name="Lin Y.-C."/>
            <person name="Aerts A."/>
            <person name="Tisserant E."/>
            <person name="Veneault-Fourrey C."/>
            <person name="Joly D.L."/>
            <person name="Hacquard S."/>
            <person name="Amselem J."/>
            <person name="Cantarel B.L."/>
            <person name="Chiu R."/>
            <person name="Coutinho P.M."/>
            <person name="Feau N."/>
            <person name="Field M."/>
            <person name="Frey P."/>
            <person name="Gelhaye E."/>
            <person name="Goldberg J."/>
            <person name="Grabherr M.G."/>
            <person name="Kodira C.D."/>
            <person name="Kohler A."/>
            <person name="Kuees U."/>
            <person name="Lindquist E.A."/>
            <person name="Lucas S.M."/>
            <person name="Mago R."/>
            <person name="Mauceli E."/>
            <person name="Morin E."/>
            <person name="Murat C."/>
            <person name="Pangilinan J.L."/>
            <person name="Park R."/>
            <person name="Pearson M."/>
            <person name="Quesneville H."/>
            <person name="Rouhier N."/>
            <person name="Sakthikumar S."/>
            <person name="Salamov A.A."/>
            <person name="Schmutz J."/>
            <person name="Selles B."/>
            <person name="Shapiro H."/>
            <person name="Tanguay P."/>
            <person name="Tuskan G.A."/>
            <person name="Henrissat B."/>
            <person name="Van de Peer Y."/>
            <person name="Rouze P."/>
            <person name="Ellis J.G."/>
            <person name="Dodds P.N."/>
            <person name="Schein J.E."/>
            <person name="Zhong S."/>
            <person name="Hamelin R.C."/>
            <person name="Grigoriev I.V."/>
            <person name="Szabo L.J."/>
            <person name="Martin F."/>
        </authorList>
    </citation>
    <scope>NUCLEOTIDE SEQUENCE [LARGE SCALE GENOMIC DNA]</scope>
    <source>
        <strain evidence="7">98AG31 / pathotype 3-4-7</strain>
    </source>
</reference>
<evidence type="ECO:0000259" key="5">
    <source>
        <dbReference type="Pfam" id="PF08242"/>
    </source>
</evidence>
<dbReference type="EC" id="2.1.1.-" evidence="4"/>
<dbReference type="GO" id="GO:0106217">
    <property type="term" value="P:tRNA C3-cytosine methylation"/>
    <property type="evidence" value="ECO:0007669"/>
    <property type="project" value="EnsemblFungi"/>
</dbReference>
<dbReference type="PIRSF" id="PIRSF037755">
    <property type="entry name" value="Mettl2_prd"/>
    <property type="match status" value="1"/>
</dbReference>
<protein>
    <recommendedName>
        <fullName evidence="4">tRNA N(3)-methylcytidine methyltransferase</fullName>
        <ecNumber evidence="4">2.1.1.-</ecNumber>
    </recommendedName>
</protein>
<comment type="function">
    <text evidence="4">S-adenosyl-L-methionine-dependent methyltransferase.</text>
</comment>
<evidence type="ECO:0000313" key="6">
    <source>
        <dbReference type="EMBL" id="EGG06320.1"/>
    </source>
</evidence>
<dbReference type="STRING" id="747676.F4RMU2"/>
<organism evidence="7">
    <name type="scientific">Melampsora larici-populina (strain 98AG31 / pathotype 3-4-7)</name>
    <name type="common">Poplar leaf rust fungus</name>
    <dbReference type="NCBI Taxonomy" id="747676"/>
    <lineage>
        <taxon>Eukaryota</taxon>
        <taxon>Fungi</taxon>
        <taxon>Dikarya</taxon>
        <taxon>Basidiomycota</taxon>
        <taxon>Pucciniomycotina</taxon>
        <taxon>Pucciniomycetes</taxon>
        <taxon>Pucciniales</taxon>
        <taxon>Melampsoraceae</taxon>
        <taxon>Melampsora</taxon>
    </lineage>
</organism>
<dbReference type="InterPro" id="IPR013217">
    <property type="entry name" value="Methyltransf_12"/>
</dbReference>
<evidence type="ECO:0000256" key="4">
    <source>
        <dbReference type="PIRNR" id="PIRNR037755"/>
    </source>
</evidence>
<dbReference type="EMBL" id="GL883109">
    <property type="protein sequence ID" value="EGG06320.1"/>
    <property type="molecule type" value="Genomic_DNA"/>
</dbReference>
<dbReference type="GeneID" id="18928525"/>
<dbReference type="VEuPathDB" id="FungiDB:MELLADRAFT_48489"/>
<dbReference type="FunCoup" id="F4RMU2">
    <property type="interactions" value="582"/>
</dbReference>
<dbReference type="InParanoid" id="F4RMU2"/>
<dbReference type="HOGENOM" id="CLU_029724_1_2_1"/>
<proteinExistence type="inferred from homology"/>
<evidence type="ECO:0000256" key="2">
    <source>
        <dbReference type="ARBA" id="ARBA00022603"/>
    </source>
</evidence>
<evidence type="ECO:0000256" key="1">
    <source>
        <dbReference type="ARBA" id="ARBA00009725"/>
    </source>
</evidence>
<keyword evidence="2 4" id="KW-0489">Methyltransferase</keyword>